<protein>
    <submittedName>
        <fullName evidence="4">Tetratricopeptide repeat protein</fullName>
    </submittedName>
</protein>
<dbReference type="EMBL" id="CP151762">
    <property type="protein sequence ID" value="WZU63247.1"/>
    <property type="molecule type" value="Genomic_DNA"/>
</dbReference>
<dbReference type="InterPro" id="IPR051012">
    <property type="entry name" value="CellSynth/LPSAsmb/PSIAsmb"/>
</dbReference>
<evidence type="ECO:0000256" key="2">
    <source>
        <dbReference type="ARBA" id="ARBA00022803"/>
    </source>
</evidence>
<keyword evidence="1" id="KW-0677">Repeat</keyword>
<feature type="signal peptide" evidence="3">
    <location>
        <begin position="1"/>
        <end position="18"/>
    </location>
</feature>
<accession>A0AAN0M678</accession>
<dbReference type="RefSeq" id="WP_342069643.1">
    <property type="nucleotide sequence ID" value="NZ_CP151762.1"/>
</dbReference>
<keyword evidence="2" id="KW-0802">TPR repeat</keyword>
<dbReference type="PANTHER" id="PTHR45586">
    <property type="entry name" value="TPR REPEAT-CONTAINING PROTEIN PA4667"/>
    <property type="match status" value="1"/>
</dbReference>
<feature type="chain" id="PRO_5043001468" evidence="3">
    <location>
        <begin position="19"/>
        <end position="808"/>
    </location>
</feature>
<reference evidence="4 5" key="1">
    <citation type="submission" date="2024-04" db="EMBL/GenBank/DDBJ databases">
        <title>Phylogenomic analyses of a clade within the roseobacter group suggest taxonomic reassignments of species of the genera Aestuariivita, Citreicella, Loktanella, Nautella, Pelagibaca, Ruegeria, Thalassobius, Thiobacimonas and Tropicibacter, and the proposal o.</title>
        <authorList>
            <person name="Jeon C.O."/>
        </authorList>
    </citation>
    <scope>NUCLEOTIDE SEQUENCE [LARGE SCALE GENOMIC DNA]</scope>
    <source>
        <strain evidence="4 5">G8-12</strain>
    </source>
</reference>
<evidence type="ECO:0000256" key="3">
    <source>
        <dbReference type="SAM" id="SignalP"/>
    </source>
</evidence>
<dbReference type="SUPFAM" id="SSF48452">
    <property type="entry name" value="TPR-like"/>
    <property type="match status" value="4"/>
</dbReference>
<dbReference type="InterPro" id="IPR011990">
    <property type="entry name" value="TPR-like_helical_dom_sf"/>
</dbReference>
<keyword evidence="3" id="KW-0732">Signal</keyword>
<dbReference type="AlphaFoldDB" id="A0AAN0M678"/>
<dbReference type="PROSITE" id="PS51257">
    <property type="entry name" value="PROKAR_LIPOPROTEIN"/>
    <property type="match status" value="1"/>
</dbReference>
<dbReference type="InterPro" id="IPR019734">
    <property type="entry name" value="TPR_rpt"/>
</dbReference>
<dbReference type="Gene3D" id="1.25.40.10">
    <property type="entry name" value="Tetratricopeptide repeat domain"/>
    <property type="match status" value="3"/>
</dbReference>
<evidence type="ECO:0000256" key="1">
    <source>
        <dbReference type="ARBA" id="ARBA00022737"/>
    </source>
</evidence>
<sequence>MRYFLRVCLIFLSLTALAACKTNEEKAEDFYQSGLTLLAAGDLDRAAIQFLNVFQHDGFHQDARRKLAEVRLEQGDIGAAYSQYLRLVEQYPDTPDVRITLARIAIDISNWDEARRHGQAAIALAPDDQDAQSIAVALAYRDATQNNDTKARAQAAMRARELLDVNPDDKVARRVVIDDLMRSDTPRDALSEIDRALTSDPENYVYHTARLQVLTQIEDMPNVGRQLRRMVALFPNDPNLTQSLIGWYFAQDDLAGAEQYLRERAGEDTGPIEGHIAVVQFLQGTQGADAAQQELDRLAAANAGTANADVYQTLSAAIRFEAGDQDTAIATFEAVLSQAEPSDQTRQIRNTYARLLITTGDETAARTQVDTILLEDETNVDALKLRAAWLIADDRAGEAIQSLRQALGQQPRDPETLTLMAQAHQREGNRALAGERLSLAVDVTNSAPDEAIRYANFLLEDGRTAAARAVLTDARATSPNNVAIMTNLASILLSEGAWIEAQGVANTLRAIENTQAQQAATSLQAALLLGQNRIEDSLTFLQAEIEQGNGDIEAVMQLVQIHLLAGDLDTARSTLDQALASSPDDINLQMLNASLFAMAGDFETSEAAFRRMITDFPQSEGPILRLYNLLVATDRPTKADAVLDTGLNALPNSLNLRWLSATRHEERGDIDGAIAIYEAMYAENSDSLVIANNLASLIATHKDDDASLMRAASIAKRLRDLGVPAFQDTYGWIAYRQGNLDEALAYLVPAAAGLPNDPLTQYHLGMTYADLGQTEKATVQLTRALVLAGDQSLPQFDIARAKLHELGQ</sequence>
<keyword evidence="5" id="KW-1185">Reference proteome</keyword>
<dbReference type="Proteomes" id="UP001451782">
    <property type="component" value="Chromosome"/>
</dbReference>
<dbReference type="Pfam" id="PF14559">
    <property type="entry name" value="TPR_19"/>
    <property type="match status" value="3"/>
</dbReference>
<evidence type="ECO:0000313" key="4">
    <source>
        <dbReference type="EMBL" id="WZU63247.1"/>
    </source>
</evidence>
<organism evidence="4 5">
    <name type="scientific">Yoonia algicola</name>
    <dbReference type="NCBI Taxonomy" id="3137368"/>
    <lineage>
        <taxon>Bacteria</taxon>
        <taxon>Pseudomonadati</taxon>
        <taxon>Pseudomonadota</taxon>
        <taxon>Alphaproteobacteria</taxon>
        <taxon>Rhodobacterales</taxon>
        <taxon>Paracoccaceae</taxon>
        <taxon>Yoonia</taxon>
    </lineage>
</organism>
<dbReference type="KEGG" id="yag:AABB28_15520"/>
<name>A0AAN0M678_9RHOB</name>
<dbReference type="SMART" id="SM00028">
    <property type="entry name" value="TPR"/>
    <property type="match status" value="6"/>
</dbReference>
<dbReference type="PANTHER" id="PTHR45586:SF1">
    <property type="entry name" value="LIPOPOLYSACCHARIDE ASSEMBLY PROTEIN B"/>
    <property type="match status" value="1"/>
</dbReference>
<gene>
    <name evidence="4" type="ORF">AABB28_15520</name>
</gene>
<proteinExistence type="predicted"/>
<evidence type="ECO:0000313" key="5">
    <source>
        <dbReference type="Proteomes" id="UP001451782"/>
    </source>
</evidence>